<feature type="region of interest" description="Disordered" evidence="1">
    <location>
        <begin position="1"/>
        <end position="28"/>
    </location>
</feature>
<evidence type="ECO:0000313" key="2">
    <source>
        <dbReference type="EMBL" id="SFS01215.1"/>
    </source>
</evidence>
<accession>A0A1I6LCJ8</accession>
<dbReference type="AlphaFoldDB" id="A0A1I6LCJ8"/>
<feature type="compositionally biased region" description="Basic and acidic residues" evidence="1">
    <location>
        <begin position="1"/>
        <end position="13"/>
    </location>
</feature>
<proteinExistence type="predicted"/>
<sequence length="299" mass="31812">MPDRTDSDRRESVTEGLSGGRGRSSGGVSRRAALGLGGLLATGGLLGTGLVTSGATSSRTLDGNLDCNGYDLGEVGAIQGSVADGQRLESLVGRNLSVADGRLQAAVGEVDDDVASRLDDALTRLEVVSGTANTWRVGPVLPAGDYHLTNEFGLLIETDRPAYLGECTIDADSAGRFSPALYEYDPETDGLGTRLEAMTVQATGGRQTIYLDFLLDEPGQYLLTRLLPREAPDNPNAPATLYRPSDDAVELRRVEGYGQFEDDSRNGVTFRGGYSPSATDGPVDYYYYFFDLEVSSARS</sequence>
<organism evidence="2 3">
    <name type="scientific">Halomicrobium zhouii</name>
    <dbReference type="NCBI Taxonomy" id="767519"/>
    <lineage>
        <taxon>Archaea</taxon>
        <taxon>Methanobacteriati</taxon>
        <taxon>Methanobacteriota</taxon>
        <taxon>Stenosarchaea group</taxon>
        <taxon>Halobacteria</taxon>
        <taxon>Halobacteriales</taxon>
        <taxon>Haloarculaceae</taxon>
        <taxon>Halomicrobium</taxon>
    </lineage>
</organism>
<evidence type="ECO:0000313" key="3">
    <source>
        <dbReference type="Proteomes" id="UP000199062"/>
    </source>
</evidence>
<dbReference type="EMBL" id="FOZK01000002">
    <property type="protein sequence ID" value="SFS01215.1"/>
    <property type="molecule type" value="Genomic_DNA"/>
</dbReference>
<reference evidence="2 3" key="1">
    <citation type="submission" date="2016-10" db="EMBL/GenBank/DDBJ databases">
        <authorList>
            <person name="de Groot N.N."/>
        </authorList>
    </citation>
    <scope>NUCLEOTIDE SEQUENCE [LARGE SCALE GENOMIC DNA]</scope>
    <source>
        <strain evidence="2 3">CGMCC 1.10457</strain>
    </source>
</reference>
<name>A0A1I6LCJ8_9EURY</name>
<keyword evidence="3" id="KW-1185">Reference proteome</keyword>
<evidence type="ECO:0000256" key="1">
    <source>
        <dbReference type="SAM" id="MobiDB-lite"/>
    </source>
</evidence>
<protein>
    <submittedName>
        <fullName evidence="2">Uncharacterized protein</fullName>
    </submittedName>
</protein>
<dbReference type="Proteomes" id="UP000199062">
    <property type="component" value="Unassembled WGS sequence"/>
</dbReference>
<dbReference type="InterPro" id="IPR006311">
    <property type="entry name" value="TAT_signal"/>
</dbReference>
<gene>
    <name evidence="2" type="ORF">SAMN05216559_2464</name>
</gene>
<dbReference type="PROSITE" id="PS51318">
    <property type="entry name" value="TAT"/>
    <property type="match status" value="1"/>
</dbReference>